<dbReference type="EC" id="6.3.2.12" evidence="7"/>
<dbReference type="InterPro" id="IPR013221">
    <property type="entry name" value="Mur_ligase_cen"/>
</dbReference>
<evidence type="ECO:0000256" key="20">
    <source>
        <dbReference type="ARBA" id="ARBA00047808"/>
    </source>
</evidence>
<dbReference type="NCBIfam" id="TIGR01499">
    <property type="entry name" value="folC"/>
    <property type="match status" value="1"/>
</dbReference>
<comment type="subunit">
    <text evidence="6">Monomer.</text>
</comment>
<evidence type="ECO:0000259" key="24">
    <source>
        <dbReference type="Pfam" id="PF02875"/>
    </source>
</evidence>
<evidence type="ECO:0000313" key="26">
    <source>
        <dbReference type="EMBL" id="MBO1249726.1"/>
    </source>
</evidence>
<evidence type="ECO:0000256" key="18">
    <source>
        <dbReference type="ARBA" id="ARBA00032510"/>
    </source>
</evidence>
<comment type="catalytic activity">
    <reaction evidence="21">
        <text>(6R)-5,10-methylenetetrahydrofolyl-(gamma-L-Glu)(n) + L-glutamate + ATP = (6R)-5,10-methylenetetrahydrofolyl-(gamma-L-Glu)(n+1) + ADP + phosphate + H(+)</text>
        <dbReference type="Rhea" id="RHEA:51912"/>
        <dbReference type="Rhea" id="RHEA-COMP:13257"/>
        <dbReference type="Rhea" id="RHEA-COMP:13258"/>
        <dbReference type="ChEBI" id="CHEBI:15378"/>
        <dbReference type="ChEBI" id="CHEBI:29985"/>
        <dbReference type="ChEBI" id="CHEBI:30616"/>
        <dbReference type="ChEBI" id="CHEBI:43474"/>
        <dbReference type="ChEBI" id="CHEBI:136572"/>
        <dbReference type="ChEBI" id="CHEBI:456216"/>
        <dbReference type="EC" id="6.3.2.17"/>
    </reaction>
</comment>
<evidence type="ECO:0000256" key="14">
    <source>
        <dbReference type="ARBA" id="ARBA00022842"/>
    </source>
</evidence>
<dbReference type="InterPro" id="IPR001645">
    <property type="entry name" value="Folylpolyglutamate_synth"/>
</dbReference>
<evidence type="ECO:0000256" key="6">
    <source>
        <dbReference type="ARBA" id="ARBA00011245"/>
    </source>
</evidence>
<dbReference type="GO" id="GO:0004326">
    <property type="term" value="F:tetrahydrofolylpolyglutamate synthase activity"/>
    <property type="evidence" value="ECO:0007669"/>
    <property type="project" value="UniProtKB-EC"/>
</dbReference>
<sequence length="477" mass="51368">MQSTYFSTLAQWLEHCERIHPENISLGLDRVREVAQRLQLTMPCPVITVAGTNGKGSTCAMLEAVALQAGYRPGVYTSPHLVHFEERCRVHGEMVAADALLPHFAAVEAARLAGEEVLLTYFEFTTLAILRLLSQAKLDVVILEVGLGGRLDATNIIDADCAIITSVDVDHTAFLGSDRETIGREKAGIMRAGRPVVVSDPVPPQSVIDHAQAIGADLWRFGQDFNYSGDPQQWGWAGRGRRYAGLSYPALRGANQLVNAAGVLAAFEALRDKVPVTAQAVRTGLAMVELPGRFQVLPGEPVLVLDVAHNPHSVAALAANLDSMGATFPTTHAVFGAMADKDLAPMLEKISPLINRWYFTDLPVPRAAKAVDLQRQWRSLEKNAAPHDAVPPEAVFPEKPGAAVRLSVHRNKSAQSPQGQAQAAQKFSQTFAQPEHALKAALAAAGPADRIVVFGSFYTVGEVVKDGPPRLHAKHLG</sequence>
<dbReference type="EC" id="6.3.2.17" evidence="8"/>
<evidence type="ECO:0000256" key="11">
    <source>
        <dbReference type="ARBA" id="ARBA00022723"/>
    </source>
</evidence>
<reference evidence="26" key="1">
    <citation type="submission" date="2021-03" db="EMBL/GenBank/DDBJ databases">
        <title>Comamonas denitrificans.</title>
        <authorList>
            <person name="Finster K."/>
        </authorList>
    </citation>
    <scope>NUCLEOTIDE SEQUENCE</scope>
    <source>
        <strain evidence="26">MM2021_4</strain>
    </source>
</reference>
<evidence type="ECO:0000256" key="5">
    <source>
        <dbReference type="ARBA" id="ARBA00008276"/>
    </source>
</evidence>
<keyword evidence="10 26" id="KW-0436">Ligase</keyword>
<keyword evidence="12" id="KW-0547">Nucleotide-binding</keyword>
<dbReference type="EMBL" id="JAFNME010000014">
    <property type="protein sequence ID" value="MBO1249726.1"/>
    <property type="molecule type" value="Genomic_DNA"/>
</dbReference>
<protein>
    <recommendedName>
        <fullName evidence="9">Dihydrofolate synthase/folylpolyglutamate synthase</fullName>
        <ecNumber evidence="7">6.3.2.12</ecNumber>
        <ecNumber evidence="8">6.3.2.17</ecNumber>
    </recommendedName>
    <alternativeName>
        <fullName evidence="18">Folylpoly-gamma-glutamate synthetase-dihydrofolate synthetase</fullName>
    </alternativeName>
    <alternativeName>
        <fullName evidence="16">Folylpolyglutamate synthetase</fullName>
    </alternativeName>
    <alternativeName>
        <fullName evidence="17">Tetrahydrofolylpolyglutamate synthase</fullName>
    </alternativeName>
</protein>
<dbReference type="GO" id="GO:0008841">
    <property type="term" value="F:dihydrofolate synthase activity"/>
    <property type="evidence" value="ECO:0007669"/>
    <property type="project" value="UniProtKB-EC"/>
</dbReference>
<evidence type="ECO:0000256" key="1">
    <source>
        <dbReference type="ARBA" id="ARBA00001946"/>
    </source>
</evidence>
<evidence type="ECO:0000256" key="17">
    <source>
        <dbReference type="ARBA" id="ARBA00030592"/>
    </source>
</evidence>
<dbReference type="InterPro" id="IPR036565">
    <property type="entry name" value="Mur-like_cat_sf"/>
</dbReference>
<dbReference type="FunFam" id="3.40.1190.10:FF:000004">
    <property type="entry name" value="Dihydrofolate synthase/folylpolyglutamate synthase"/>
    <property type="match status" value="1"/>
</dbReference>
<dbReference type="InterPro" id="IPR036615">
    <property type="entry name" value="Mur_ligase_C_dom_sf"/>
</dbReference>
<evidence type="ECO:0000256" key="7">
    <source>
        <dbReference type="ARBA" id="ARBA00013023"/>
    </source>
</evidence>
<dbReference type="Pfam" id="PF08245">
    <property type="entry name" value="Mur_ligase_M"/>
    <property type="match status" value="1"/>
</dbReference>
<gene>
    <name evidence="26" type="primary">folC</name>
    <name evidence="26" type="ORF">J1777_07785</name>
</gene>
<evidence type="ECO:0000256" key="3">
    <source>
        <dbReference type="ARBA" id="ARBA00004799"/>
    </source>
</evidence>
<keyword evidence="15" id="KW-0289">Folate biosynthesis</keyword>
<organism evidence="26 27">
    <name type="scientific">Comamonas denitrificans</name>
    <dbReference type="NCBI Taxonomy" id="117506"/>
    <lineage>
        <taxon>Bacteria</taxon>
        <taxon>Pseudomonadati</taxon>
        <taxon>Pseudomonadota</taxon>
        <taxon>Betaproteobacteria</taxon>
        <taxon>Burkholderiales</taxon>
        <taxon>Comamonadaceae</taxon>
        <taxon>Comamonas</taxon>
    </lineage>
</organism>
<dbReference type="AlphaFoldDB" id="A0A939GYP8"/>
<dbReference type="PANTHER" id="PTHR11136:SF0">
    <property type="entry name" value="DIHYDROFOLATE SYNTHETASE-RELATED"/>
    <property type="match status" value="1"/>
</dbReference>
<feature type="domain" description="Mur ligase central" evidence="25">
    <location>
        <begin position="49"/>
        <end position="223"/>
    </location>
</feature>
<dbReference type="PROSITE" id="PS01012">
    <property type="entry name" value="FOLYLPOLYGLU_SYNT_2"/>
    <property type="match status" value="1"/>
</dbReference>
<feature type="domain" description="Mur ligase C-terminal" evidence="24">
    <location>
        <begin position="292"/>
        <end position="381"/>
    </location>
</feature>
<evidence type="ECO:0000256" key="10">
    <source>
        <dbReference type="ARBA" id="ARBA00022598"/>
    </source>
</evidence>
<comment type="catalytic activity">
    <reaction evidence="20">
        <text>10-formyltetrahydrofolyl-(gamma-L-Glu)(n) + L-glutamate + ATP = 10-formyltetrahydrofolyl-(gamma-L-Glu)(n+1) + ADP + phosphate + H(+)</text>
        <dbReference type="Rhea" id="RHEA:51904"/>
        <dbReference type="Rhea" id="RHEA-COMP:13088"/>
        <dbReference type="Rhea" id="RHEA-COMP:14300"/>
        <dbReference type="ChEBI" id="CHEBI:15378"/>
        <dbReference type="ChEBI" id="CHEBI:29985"/>
        <dbReference type="ChEBI" id="CHEBI:30616"/>
        <dbReference type="ChEBI" id="CHEBI:43474"/>
        <dbReference type="ChEBI" id="CHEBI:134413"/>
        <dbReference type="ChEBI" id="CHEBI:456216"/>
        <dbReference type="EC" id="6.3.2.17"/>
    </reaction>
</comment>
<evidence type="ECO:0000256" key="9">
    <source>
        <dbReference type="ARBA" id="ARBA00019357"/>
    </source>
</evidence>
<dbReference type="GO" id="GO:0046872">
    <property type="term" value="F:metal ion binding"/>
    <property type="evidence" value="ECO:0007669"/>
    <property type="project" value="UniProtKB-KW"/>
</dbReference>
<dbReference type="Pfam" id="PF02875">
    <property type="entry name" value="Mur_ligase_C"/>
    <property type="match status" value="1"/>
</dbReference>
<dbReference type="InterPro" id="IPR004101">
    <property type="entry name" value="Mur_ligase_C"/>
</dbReference>
<dbReference type="Gene3D" id="3.90.190.20">
    <property type="entry name" value="Mur ligase, C-terminal domain"/>
    <property type="match status" value="1"/>
</dbReference>
<evidence type="ECO:0000256" key="16">
    <source>
        <dbReference type="ARBA" id="ARBA00030048"/>
    </source>
</evidence>
<dbReference type="InterPro" id="IPR018109">
    <property type="entry name" value="Folylpolyglutamate_synth_CS"/>
</dbReference>
<evidence type="ECO:0000256" key="4">
    <source>
        <dbReference type="ARBA" id="ARBA00005150"/>
    </source>
</evidence>
<comment type="pathway">
    <text evidence="3">Cofactor biosynthesis; tetrahydrofolate biosynthesis; 7,8-dihydrofolate from 2-amino-4-hydroxy-6-hydroxymethyl-7,8-dihydropteridine diphosphate and 4-aminobenzoate: step 2/2.</text>
</comment>
<dbReference type="GO" id="GO:0046656">
    <property type="term" value="P:folic acid biosynthetic process"/>
    <property type="evidence" value="ECO:0007669"/>
    <property type="project" value="UniProtKB-KW"/>
</dbReference>
<dbReference type="RefSeq" id="WP_207575191.1">
    <property type="nucleotide sequence ID" value="NZ_JAFNME010000014.1"/>
</dbReference>
<evidence type="ECO:0000256" key="22">
    <source>
        <dbReference type="ARBA" id="ARBA00049161"/>
    </source>
</evidence>
<dbReference type="SUPFAM" id="SSF53623">
    <property type="entry name" value="MurD-like peptide ligases, catalytic domain"/>
    <property type="match status" value="1"/>
</dbReference>
<evidence type="ECO:0000256" key="23">
    <source>
        <dbReference type="SAM" id="MobiDB-lite"/>
    </source>
</evidence>
<comment type="cofactor">
    <cofactor evidence="1">
        <name>Mg(2+)</name>
        <dbReference type="ChEBI" id="CHEBI:18420"/>
    </cofactor>
</comment>
<comment type="catalytic activity">
    <reaction evidence="19">
        <text>(6S)-5,6,7,8-tetrahydrofolyl-(gamma-L-Glu)(n) + L-glutamate + ATP = (6S)-5,6,7,8-tetrahydrofolyl-(gamma-L-Glu)(n+1) + ADP + phosphate + H(+)</text>
        <dbReference type="Rhea" id="RHEA:10580"/>
        <dbReference type="Rhea" id="RHEA-COMP:14738"/>
        <dbReference type="Rhea" id="RHEA-COMP:14740"/>
        <dbReference type="ChEBI" id="CHEBI:15378"/>
        <dbReference type="ChEBI" id="CHEBI:29985"/>
        <dbReference type="ChEBI" id="CHEBI:30616"/>
        <dbReference type="ChEBI" id="CHEBI:43474"/>
        <dbReference type="ChEBI" id="CHEBI:141005"/>
        <dbReference type="ChEBI" id="CHEBI:456216"/>
        <dbReference type="EC" id="6.3.2.17"/>
    </reaction>
</comment>
<evidence type="ECO:0000256" key="13">
    <source>
        <dbReference type="ARBA" id="ARBA00022840"/>
    </source>
</evidence>
<evidence type="ECO:0000256" key="12">
    <source>
        <dbReference type="ARBA" id="ARBA00022741"/>
    </source>
</evidence>
<comment type="function">
    <text evidence="2">Functions in two distinct reactions of the de novo folate biosynthetic pathway. Catalyzes the addition of a glutamate residue to dihydropteroate (7,8-dihydropteroate or H2Pte) to form dihydrofolate (7,8-dihydrofolate monoglutamate or H2Pte-Glu). Also catalyzes successive additions of L-glutamate to tetrahydrofolate or 10-formyltetrahydrofolate or 5,10-methylenetetrahydrofolate, leading to folylpolyglutamate derivatives.</text>
</comment>
<feature type="compositionally biased region" description="Low complexity" evidence="23">
    <location>
        <begin position="413"/>
        <end position="425"/>
    </location>
</feature>
<dbReference type="GO" id="GO:0005737">
    <property type="term" value="C:cytoplasm"/>
    <property type="evidence" value="ECO:0007669"/>
    <property type="project" value="TreeGrafter"/>
</dbReference>
<keyword evidence="14" id="KW-0460">Magnesium</keyword>
<dbReference type="GO" id="GO:0005524">
    <property type="term" value="F:ATP binding"/>
    <property type="evidence" value="ECO:0007669"/>
    <property type="project" value="UniProtKB-KW"/>
</dbReference>
<evidence type="ECO:0000256" key="15">
    <source>
        <dbReference type="ARBA" id="ARBA00022909"/>
    </source>
</evidence>
<comment type="caution">
    <text evidence="26">The sequence shown here is derived from an EMBL/GenBank/DDBJ whole genome shotgun (WGS) entry which is preliminary data.</text>
</comment>
<keyword evidence="11" id="KW-0479">Metal-binding</keyword>
<dbReference type="PIRSF" id="PIRSF001563">
    <property type="entry name" value="Folylpolyglu_synth"/>
    <property type="match status" value="1"/>
</dbReference>
<evidence type="ECO:0000256" key="19">
    <source>
        <dbReference type="ARBA" id="ARBA00047493"/>
    </source>
</evidence>
<feature type="region of interest" description="Disordered" evidence="23">
    <location>
        <begin position="409"/>
        <end position="428"/>
    </location>
</feature>
<dbReference type="Gene3D" id="3.40.1190.10">
    <property type="entry name" value="Mur-like, catalytic domain"/>
    <property type="match status" value="1"/>
</dbReference>
<comment type="similarity">
    <text evidence="5">Belongs to the folylpolyglutamate synthase family.</text>
</comment>
<comment type="catalytic activity">
    <reaction evidence="22">
        <text>7,8-dihydropteroate + L-glutamate + ATP = 7,8-dihydrofolate + ADP + phosphate + H(+)</text>
        <dbReference type="Rhea" id="RHEA:23584"/>
        <dbReference type="ChEBI" id="CHEBI:15378"/>
        <dbReference type="ChEBI" id="CHEBI:17839"/>
        <dbReference type="ChEBI" id="CHEBI:29985"/>
        <dbReference type="ChEBI" id="CHEBI:30616"/>
        <dbReference type="ChEBI" id="CHEBI:43474"/>
        <dbReference type="ChEBI" id="CHEBI:57451"/>
        <dbReference type="ChEBI" id="CHEBI:456216"/>
        <dbReference type="EC" id="6.3.2.12"/>
    </reaction>
</comment>
<evidence type="ECO:0000313" key="27">
    <source>
        <dbReference type="Proteomes" id="UP000664731"/>
    </source>
</evidence>
<proteinExistence type="inferred from homology"/>
<name>A0A939GYP8_9BURK</name>
<evidence type="ECO:0000256" key="8">
    <source>
        <dbReference type="ARBA" id="ARBA00013025"/>
    </source>
</evidence>
<comment type="pathway">
    <text evidence="4">Cofactor biosynthesis; tetrahydrofolylpolyglutamate biosynthesis.</text>
</comment>
<evidence type="ECO:0000256" key="2">
    <source>
        <dbReference type="ARBA" id="ARBA00002714"/>
    </source>
</evidence>
<evidence type="ECO:0000256" key="21">
    <source>
        <dbReference type="ARBA" id="ARBA00049035"/>
    </source>
</evidence>
<accession>A0A939GYP8</accession>
<dbReference type="PANTHER" id="PTHR11136">
    <property type="entry name" value="FOLYLPOLYGLUTAMATE SYNTHASE-RELATED"/>
    <property type="match status" value="1"/>
</dbReference>
<dbReference type="SUPFAM" id="SSF53244">
    <property type="entry name" value="MurD-like peptide ligases, peptide-binding domain"/>
    <property type="match status" value="1"/>
</dbReference>
<dbReference type="NCBIfam" id="NF008101">
    <property type="entry name" value="PRK10846.1"/>
    <property type="match status" value="1"/>
</dbReference>
<dbReference type="Proteomes" id="UP000664731">
    <property type="component" value="Unassembled WGS sequence"/>
</dbReference>
<keyword evidence="27" id="KW-1185">Reference proteome</keyword>
<keyword evidence="13" id="KW-0067">ATP-binding</keyword>
<evidence type="ECO:0000259" key="25">
    <source>
        <dbReference type="Pfam" id="PF08245"/>
    </source>
</evidence>